<sequence>MLRLHDYFRLYPAIITKKVKARTWIETRCKERRIMDHQCRSGKGLFLIAYSCTRRKGNSSILLGQPLLYSSTSCKALAFSSVFPANSE</sequence>
<gene>
    <name evidence="1" type="ORF">J437_LFUL015497</name>
</gene>
<reference evidence="1" key="1">
    <citation type="submission" date="2013-04" db="EMBL/GenBank/DDBJ databases">
        <authorList>
            <person name="Qu J."/>
            <person name="Murali S.C."/>
            <person name="Bandaranaike D."/>
            <person name="Bellair M."/>
            <person name="Blankenburg K."/>
            <person name="Chao H."/>
            <person name="Dinh H."/>
            <person name="Doddapaneni H."/>
            <person name="Downs B."/>
            <person name="Dugan-Rocha S."/>
            <person name="Elkadiri S."/>
            <person name="Gnanaolivu R.D."/>
            <person name="Hernandez B."/>
            <person name="Javaid M."/>
            <person name="Jayaseelan J.C."/>
            <person name="Lee S."/>
            <person name="Li M."/>
            <person name="Ming W."/>
            <person name="Munidasa M."/>
            <person name="Muniz J."/>
            <person name="Nguyen L."/>
            <person name="Ongeri F."/>
            <person name="Osuji N."/>
            <person name="Pu L.-L."/>
            <person name="Puazo M."/>
            <person name="Qu C."/>
            <person name="Quiroz J."/>
            <person name="Raj R."/>
            <person name="Weissenberger G."/>
            <person name="Xin Y."/>
            <person name="Zou X."/>
            <person name="Han Y."/>
            <person name="Richards S."/>
            <person name="Worley K."/>
            <person name="Muzny D."/>
            <person name="Gibbs R."/>
        </authorList>
    </citation>
    <scope>NUCLEOTIDE SEQUENCE</scope>
    <source>
        <strain evidence="1">Sampled in the wild</strain>
    </source>
</reference>
<keyword evidence="2" id="KW-1185">Reference proteome</keyword>
<accession>A0A8K0P703</accession>
<dbReference type="AlphaFoldDB" id="A0A8K0P703"/>
<reference evidence="1" key="2">
    <citation type="submission" date="2017-10" db="EMBL/GenBank/DDBJ databases">
        <title>Ladona fulva Genome sequencing and assembly.</title>
        <authorList>
            <person name="Murali S."/>
            <person name="Richards S."/>
            <person name="Bandaranaike D."/>
            <person name="Bellair M."/>
            <person name="Blankenburg K."/>
            <person name="Chao H."/>
            <person name="Dinh H."/>
            <person name="Doddapaneni H."/>
            <person name="Dugan-Rocha S."/>
            <person name="Elkadiri S."/>
            <person name="Gnanaolivu R."/>
            <person name="Hernandez B."/>
            <person name="Skinner E."/>
            <person name="Javaid M."/>
            <person name="Lee S."/>
            <person name="Li M."/>
            <person name="Ming W."/>
            <person name="Munidasa M."/>
            <person name="Muniz J."/>
            <person name="Nguyen L."/>
            <person name="Hughes D."/>
            <person name="Osuji N."/>
            <person name="Pu L.-L."/>
            <person name="Puazo M."/>
            <person name="Qu C."/>
            <person name="Quiroz J."/>
            <person name="Raj R."/>
            <person name="Weissenberger G."/>
            <person name="Xin Y."/>
            <person name="Zou X."/>
            <person name="Han Y."/>
            <person name="Worley K."/>
            <person name="Muzny D."/>
            <person name="Gibbs R."/>
        </authorList>
    </citation>
    <scope>NUCLEOTIDE SEQUENCE</scope>
    <source>
        <strain evidence="1">Sampled in the wild</strain>
    </source>
</reference>
<evidence type="ECO:0000313" key="2">
    <source>
        <dbReference type="Proteomes" id="UP000792457"/>
    </source>
</evidence>
<organism evidence="1 2">
    <name type="scientific">Ladona fulva</name>
    <name type="common">Scarce chaser dragonfly</name>
    <name type="synonym">Libellula fulva</name>
    <dbReference type="NCBI Taxonomy" id="123851"/>
    <lineage>
        <taxon>Eukaryota</taxon>
        <taxon>Metazoa</taxon>
        <taxon>Ecdysozoa</taxon>
        <taxon>Arthropoda</taxon>
        <taxon>Hexapoda</taxon>
        <taxon>Insecta</taxon>
        <taxon>Pterygota</taxon>
        <taxon>Palaeoptera</taxon>
        <taxon>Odonata</taxon>
        <taxon>Epiprocta</taxon>
        <taxon>Anisoptera</taxon>
        <taxon>Libelluloidea</taxon>
        <taxon>Libellulidae</taxon>
        <taxon>Ladona</taxon>
    </lineage>
</organism>
<evidence type="ECO:0000313" key="1">
    <source>
        <dbReference type="EMBL" id="KAG8235432.1"/>
    </source>
</evidence>
<proteinExistence type="predicted"/>
<comment type="caution">
    <text evidence="1">The sequence shown here is derived from an EMBL/GenBank/DDBJ whole genome shotgun (WGS) entry which is preliminary data.</text>
</comment>
<name>A0A8K0P703_LADFU</name>
<dbReference type="EMBL" id="KZ308908">
    <property type="protein sequence ID" value="KAG8235432.1"/>
    <property type="molecule type" value="Genomic_DNA"/>
</dbReference>
<protein>
    <submittedName>
        <fullName evidence="1">Uncharacterized protein</fullName>
    </submittedName>
</protein>
<dbReference type="Proteomes" id="UP000792457">
    <property type="component" value="Unassembled WGS sequence"/>
</dbReference>